<dbReference type="CDD" id="cd14852">
    <property type="entry name" value="LD-carboxypeptidase"/>
    <property type="match status" value="1"/>
</dbReference>
<dbReference type="AlphaFoldDB" id="A0A0R0BZJ3"/>
<dbReference type="Gene3D" id="3.30.1380.10">
    <property type="match status" value="1"/>
</dbReference>
<evidence type="ECO:0000259" key="1">
    <source>
        <dbReference type="Pfam" id="PF02557"/>
    </source>
</evidence>
<dbReference type="OrthoDB" id="9792074at2"/>
<dbReference type="SUPFAM" id="SSF55166">
    <property type="entry name" value="Hedgehog/DD-peptidase"/>
    <property type="match status" value="1"/>
</dbReference>
<evidence type="ECO:0000313" key="3">
    <source>
        <dbReference type="Proteomes" id="UP000051254"/>
    </source>
</evidence>
<dbReference type="EMBL" id="LDJH01000006">
    <property type="protein sequence ID" value="KRG59482.1"/>
    <property type="molecule type" value="Genomic_DNA"/>
</dbReference>
<feature type="domain" description="D-alanyl-D-alanine carboxypeptidase-like core" evidence="1">
    <location>
        <begin position="141"/>
        <end position="265"/>
    </location>
</feature>
<proteinExistence type="predicted"/>
<dbReference type="Proteomes" id="UP000051254">
    <property type="component" value="Unassembled WGS sequence"/>
</dbReference>
<reference evidence="2 3" key="1">
    <citation type="submission" date="2015-05" db="EMBL/GenBank/DDBJ databases">
        <title>Genome sequencing and analysis of members of genus Stenotrophomonas.</title>
        <authorList>
            <person name="Patil P.P."/>
            <person name="Midha S."/>
            <person name="Patil P.B."/>
        </authorList>
    </citation>
    <scope>NUCLEOTIDE SEQUENCE [LARGE SCALE GENOMIC DNA]</scope>
    <source>
        <strain evidence="2 3">DSM 17805</strain>
    </source>
</reference>
<dbReference type="STRING" id="266128.ABB25_02575"/>
<dbReference type="InterPro" id="IPR058193">
    <property type="entry name" value="VanY/YodJ_core_dom"/>
</dbReference>
<name>A0A0R0BZJ3_9GAMM</name>
<comment type="caution">
    <text evidence="2">The sequence shown here is derived from an EMBL/GenBank/DDBJ whole genome shotgun (WGS) entry which is preliminary data.</text>
</comment>
<evidence type="ECO:0000313" key="2">
    <source>
        <dbReference type="EMBL" id="KRG59482.1"/>
    </source>
</evidence>
<accession>A0A0R0BZJ3</accession>
<dbReference type="PANTHER" id="PTHR34385:SF1">
    <property type="entry name" value="PEPTIDOGLYCAN L-ALANYL-D-GLUTAMATE ENDOPEPTIDASE CWLK"/>
    <property type="match status" value="1"/>
</dbReference>
<dbReference type="PANTHER" id="PTHR34385">
    <property type="entry name" value="D-ALANYL-D-ALANINE CARBOXYPEPTIDASE"/>
    <property type="match status" value="1"/>
</dbReference>
<sequence length="268" mass="29477">MRTAPLRLFNSPLIEIWPACLLRARSNRDARSLALADHVLRRKADGQYLAARLPSGLMPLVTRLPDEPGLMAALDLLEQIGQRGALPAPASVLPLDSVHEQLAQLGLQGDHYAQHSGLALHAEPAWLAHAGFDRWRRPLWLTPAAGRSWQRMRSAAAADRIVLEAISGYRSHAYQAGIFARKQARGLGVADILRVNTAPGFSEHHSGRALDIGTPGEQAAEESFEATPAFAWLSQHAHRFGFALSYPRDNPHGIVYEPWHWCYHPAGG</sequence>
<dbReference type="InterPro" id="IPR009045">
    <property type="entry name" value="Zn_M74/Hedgehog-like"/>
</dbReference>
<gene>
    <name evidence="2" type="ORF">ABB25_02575</name>
</gene>
<keyword evidence="3" id="KW-1185">Reference proteome</keyword>
<protein>
    <submittedName>
        <fullName evidence="2">Peptidase</fullName>
    </submittedName>
</protein>
<organism evidence="2 3">
    <name type="scientific">Stenotrophomonas koreensis</name>
    <dbReference type="NCBI Taxonomy" id="266128"/>
    <lineage>
        <taxon>Bacteria</taxon>
        <taxon>Pseudomonadati</taxon>
        <taxon>Pseudomonadota</taxon>
        <taxon>Gammaproteobacteria</taxon>
        <taxon>Lysobacterales</taxon>
        <taxon>Lysobacteraceae</taxon>
        <taxon>Stenotrophomonas</taxon>
    </lineage>
</organism>
<dbReference type="RefSeq" id="WP_057663320.1">
    <property type="nucleotide sequence ID" value="NZ_LDJH01000006.1"/>
</dbReference>
<dbReference type="GO" id="GO:0008233">
    <property type="term" value="F:peptidase activity"/>
    <property type="evidence" value="ECO:0007669"/>
    <property type="project" value="InterPro"/>
</dbReference>
<dbReference type="Pfam" id="PF02557">
    <property type="entry name" value="VanY"/>
    <property type="match status" value="1"/>
</dbReference>
<dbReference type="InterPro" id="IPR003709">
    <property type="entry name" value="VanY-like_core_dom"/>
</dbReference>
<dbReference type="InterPro" id="IPR052179">
    <property type="entry name" value="DD-CPase-like"/>
</dbReference>
<dbReference type="GO" id="GO:0006508">
    <property type="term" value="P:proteolysis"/>
    <property type="evidence" value="ECO:0007669"/>
    <property type="project" value="InterPro"/>
</dbReference>
<dbReference type="PATRIC" id="fig|266128.3.peg.2175"/>